<name>A0AAD9KW78_RIDPI</name>
<comment type="caution">
    <text evidence="1">The sequence shown here is derived from an EMBL/GenBank/DDBJ whole genome shotgun (WGS) entry which is preliminary data.</text>
</comment>
<organism evidence="1 2">
    <name type="scientific">Ridgeia piscesae</name>
    <name type="common">Tubeworm</name>
    <dbReference type="NCBI Taxonomy" id="27915"/>
    <lineage>
        <taxon>Eukaryota</taxon>
        <taxon>Metazoa</taxon>
        <taxon>Spiralia</taxon>
        <taxon>Lophotrochozoa</taxon>
        <taxon>Annelida</taxon>
        <taxon>Polychaeta</taxon>
        <taxon>Sedentaria</taxon>
        <taxon>Canalipalpata</taxon>
        <taxon>Sabellida</taxon>
        <taxon>Siboglinidae</taxon>
        <taxon>Ridgeia</taxon>
    </lineage>
</organism>
<proteinExistence type="predicted"/>
<dbReference type="Proteomes" id="UP001209878">
    <property type="component" value="Unassembled WGS sequence"/>
</dbReference>
<protein>
    <submittedName>
        <fullName evidence="1">Uncharacterized protein</fullName>
    </submittedName>
</protein>
<dbReference type="AlphaFoldDB" id="A0AAD9KW78"/>
<accession>A0AAD9KW78</accession>
<sequence length="107" mass="12042">MRHVSAVHLTLLVSLNYHKYFSEKTNSQPTCLHHKLTVFIFLMVVQFRHCVVSCQLDVTLRQPRHVRVSHVSGPTNHTTGKVTILQSSYTMVCGHGLCIPGSACRKS</sequence>
<evidence type="ECO:0000313" key="2">
    <source>
        <dbReference type="Proteomes" id="UP001209878"/>
    </source>
</evidence>
<evidence type="ECO:0000313" key="1">
    <source>
        <dbReference type="EMBL" id="KAK2178472.1"/>
    </source>
</evidence>
<keyword evidence="2" id="KW-1185">Reference proteome</keyword>
<dbReference type="EMBL" id="JAODUO010000542">
    <property type="protein sequence ID" value="KAK2178472.1"/>
    <property type="molecule type" value="Genomic_DNA"/>
</dbReference>
<reference evidence="1" key="1">
    <citation type="journal article" date="2023" name="Mol. Biol. Evol.">
        <title>Third-Generation Sequencing Reveals the Adaptive Role of the Epigenome in Three Deep-Sea Polychaetes.</title>
        <authorList>
            <person name="Perez M."/>
            <person name="Aroh O."/>
            <person name="Sun Y."/>
            <person name="Lan Y."/>
            <person name="Juniper S.K."/>
            <person name="Young C.R."/>
            <person name="Angers B."/>
            <person name="Qian P.Y."/>
        </authorList>
    </citation>
    <scope>NUCLEOTIDE SEQUENCE</scope>
    <source>
        <strain evidence="1">R07B-5</strain>
    </source>
</reference>
<gene>
    <name evidence="1" type="ORF">NP493_542g01007</name>
</gene>